<keyword evidence="12" id="KW-1185">Reference proteome</keyword>
<dbReference type="PANTHER" id="PTHR43744:SF9">
    <property type="entry name" value="POLYGALACTURONAN_RHAMNOGALACTURONAN TRANSPORT SYSTEM PERMEASE PROTEIN YTCP"/>
    <property type="match status" value="1"/>
</dbReference>
<dbReference type="Proteomes" id="UP000215596">
    <property type="component" value="Unassembled WGS sequence"/>
</dbReference>
<dbReference type="Pfam" id="PF00528">
    <property type="entry name" value="BPD_transp_1"/>
    <property type="match status" value="1"/>
</dbReference>
<evidence type="ECO:0000259" key="8">
    <source>
        <dbReference type="PROSITE" id="PS50928"/>
    </source>
</evidence>
<feature type="transmembrane region" description="Helical" evidence="7">
    <location>
        <begin position="12"/>
        <end position="34"/>
    </location>
</feature>
<evidence type="ECO:0000256" key="5">
    <source>
        <dbReference type="ARBA" id="ARBA00022989"/>
    </source>
</evidence>
<protein>
    <submittedName>
        <fullName evidence="9 10">ABC transporter permease</fullName>
    </submittedName>
</protein>
<evidence type="ECO:0000256" key="1">
    <source>
        <dbReference type="ARBA" id="ARBA00004651"/>
    </source>
</evidence>
<dbReference type="SUPFAM" id="SSF161098">
    <property type="entry name" value="MetI-like"/>
    <property type="match status" value="1"/>
</dbReference>
<dbReference type="AlphaFoldDB" id="A0A268F4B5"/>
<feature type="transmembrane region" description="Helical" evidence="7">
    <location>
        <begin position="73"/>
        <end position="96"/>
    </location>
</feature>
<accession>A0A268F4B5</accession>
<comment type="caution">
    <text evidence="10">The sequence shown here is derived from an EMBL/GenBank/DDBJ whole genome shotgun (WGS) entry which is preliminary data.</text>
</comment>
<evidence type="ECO:0000256" key="7">
    <source>
        <dbReference type="RuleBase" id="RU363032"/>
    </source>
</evidence>
<dbReference type="EMBL" id="WOAA01000001">
    <property type="protein sequence ID" value="MUG64477.1"/>
    <property type="molecule type" value="Genomic_DNA"/>
</dbReference>
<reference evidence="9 12" key="2">
    <citation type="submission" date="2019-11" db="EMBL/GenBank/DDBJ databases">
        <title>Draft genome sequences of five Paenibacillus species of dairy origin.</title>
        <authorList>
            <person name="Olajide A.M."/>
            <person name="Chen S."/>
            <person name="Lapointe G."/>
        </authorList>
    </citation>
    <scope>NUCLEOTIDE SEQUENCE [LARGE SCALE GENOMIC DNA]</scope>
    <source>
        <strain evidence="9 12">3CS1</strain>
    </source>
</reference>
<feature type="transmembrane region" description="Helical" evidence="7">
    <location>
        <begin position="108"/>
        <end position="128"/>
    </location>
</feature>
<dbReference type="CDD" id="cd06261">
    <property type="entry name" value="TM_PBP2"/>
    <property type="match status" value="1"/>
</dbReference>
<dbReference type="GO" id="GO:0005886">
    <property type="term" value="C:plasma membrane"/>
    <property type="evidence" value="ECO:0007669"/>
    <property type="project" value="UniProtKB-SubCell"/>
</dbReference>
<dbReference type="InterPro" id="IPR000515">
    <property type="entry name" value="MetI-like"/>
</dbReference>
<comment type="subcellular location">
    <subcellularLocation>
        <location evidence="1 7">Cell membrane</location>
        <topology evidence="1 7">Multi-pass membrane protein</topology>
    </subcellularLocation>
</comment>
<feature type="transmembrane region" description="Helical" evidence="7">
    <location>
        <begin position="181"/>
        <end position="203"/>
    </location>
</feature>
<gene>
    <name evidence="10" type="ORF">CHH67_00420</name>
    <name evidence="9" type="ORF">GNP94_00475</name>
</gene>
<keyword evidence="5 7" id="KW-1133">Transmembrane helix</keyword>
<dbReference type="PANTHER" id="PTHR43744">
    <property type="entry name" value="ABC TRANSPORTER PERMEASE PROTEIN MG189-RELATED-RELATED"/>
    <property type="match status" value="1"/>
</dbReference>
<reference evidence="10 11" key="1">
    <citation type="submission" date="2017-07" db="EMBL/GenBank/DDBJ databases">
        <title>Isolation and whole genome analysis of endospore-forming bacteria from heroin.</title>
        <authorList>
            <person name="Kalinowski J."/>
            <person name="Ahrens B."/>
            <person name="Al-Dilaimi A."/>
            <person name="Winkler A."/>
            <person name="Wibberg D."/>
            <person name="Schleenbecker U."/>
            <person name="Ruckert C."/>
            <person name="Wolfel R."/>
            <person name="Grass G."/>
        </authorList>
    </citation>
    <scope>NUCLEOTIDE SEQUENCE [LARGE SCALE GENOMIC DNA]</scope>
    <source>
        <strain evidence="10 11">7537-G1</strain>
    </source>
</reference>
<keyword evidence="3" id="KW-1003">Cell membrane</keyword>
<dbReference type="Proteomes" id="UP000435177">
    <property type="component" value="Unassembled WGS sequence"/>
</dbReference>
<sequence length="291" mass="32157">MSEQTANRVFNTVNFIVLTIATLLCLAPFIHILAVSLSSPGPILSGKVNLIPVEINFESYKQVFTDSSMIRSLGFTVMLTTLFTVLCMIMTIAAGYPLSKRKLRGRKLLMTVVVITMFFSGGIIPEYILVRSLNLLDTIWALVLPGLINPFYLIILITFFNNIPESLEESAEIDGSSHFRTLIGIILPLSLPVIATLSLFYAVGRWNGFQDTLMYINSPELYPLQLKLYQLIQNNMITDLLAAEGAGAVAKLVPEGLKAASVMFATVPILLVYPWLQRYFVNGVMIGAIKG</sequence>
<proteinExistence type="inferred from homology"/>
<dbReference type="InterPro" id="IPR035906">
    <property type="entry name" value="MetI-like_sf"/>
</dbReference>
<dbReference type="PROSITE" id="PS50928">
    <property type="entry name" value="ABC_TM1"/>
    <property type="match status" value="1"/>
</dbReference>
<evidence type="ECO:0000313" key="10">
    <source>
        <dbReference type="EMBL" id="PAD80213.1"/>
    </source>
</evidence>
<name>A0A268F4B5_9BACL</name>
<feature type="domain" description="ABC transmembrane type-1" evidence="8">
    <location>
        <begin position="73"/>
        <end position="276"/>
    </location>
</feature>
<feature type="transmembrane region" description="Helical" evidence="7">
    <location>
        <begin position="140"/>
        <end position="160"/>
    </location>
</feature>
<feature type="transmembrane region" description="Helical" evidence="7">
    <location>
        <begin position="259"/>
        <end position="276"/>
    </location>
</feature>
<evidence type="ECO:0000256" key="6">
    <source>
        <dbReference type="ARBA" id="ARBA00023136"/>
    </source>
</evidence>
<evidence type="ECO:0000256" key="4">
    <source>
        <dbReference type="ARBA" id="ARBA00022692"/>
    </source>
</evidence>
<evidence type="ECO:0000256" key="3">
    <source>
        <dbReference type="ARBA" id="ARBA00022475"/>
    </source>
</evidence>
<dbReference type="GO" id="GO:0055085">
    <property type="term" value="P:transmembrane transport"/>
    <property type="evidence" value="ECO:0007669"/>
    <property type="project" value="InterPro"/>
</dbReference>
<evidence type="ECO:0000256" key="2">
    <source>
        <dbReference type="ARBA" id="ARBA00022448"/>
    </source>
</evidence>
<keyword evidence="4 7" id="KW-0812">Transmembrane</keyword>
<dbReference type="EMBL" id="NPBY01000003">
    <property type="protein sequence ID" value="PAD80213.1"/>
    <property type="molecule type" value="Genomic_DNA"/>
</dbReference>
<dbReference type="RefSeq" id="WP_095263007.1">
    <property type="nucleotide sequence ID" value="NZ_NPBY01000003.1"/>
</dbReference>
<evidence type="ECO:0000313" key="11">
    <source>
        <dbReference type="Proteomes" id="UP000215596"/>
    </source>
</evidence>
<evidence type="ECO:0000313" key="12">
    <source>
        <dbReference type="Proteomes" id="UP000435177"/>
    </source>
</evidence>
<dbReference type="Gene3D" id="1.10.3720.10">
    <property type="entry name" value="MetI-like"/>
    <property type="match status" value="1"/>
</dbReference>
<keyword evidence="2 7" id="KW-0813">Transport</keyword>
<organism evidence="10 11">
    <name type="scientific">Paenibacillus campinasensis</name>
    <dbReference type="NCBI Taxonomy" id="66347"/>
    <lineage>
        <taxon>Bacteria</taxon>
        <taxon>Bacillati</taxon>
        <taxon>Bacillota</taxon>
        <taxon>Bacilli</taxon>
        <taxon>Bacillales</taxon>
        <taxon>Paenibacillaceae</taxon>
        <taxon>Paenibacillus</taxon>
    </lineage>
</organism>
<keyword evidence="6 7" id="KW-0472">Membrane</keyword>
<comment type="similarity">
    <text evidence="7">Belongs to the binding-protein-dependent transport system permease family.</text>
</comment>
<dbReference type="OrthoDB" id="9810086at2"/>
<evidence type="ECO:0000313" key="9">
    <source>
        <dbReference type="EMBL" id="MUG64477.1"/>
    </source>
</evidence>